<keyword evidence="1" id="KW-1185">Reference proteome</keyword>
<dbReference type="WBParaSite" id="Hba_18972">
    <property type="protein sequence ID" value="Hba_18972"/>
    <property type="gene ID" value="Hba_18972"/>
</dbReference>
<organism evidence="1 2">
    <name type="scientific">Heterorhabditis bacteriophora</name>
    <name type="common">Entomopathogenic nematode worm</name>
    <dbReference type="NCBI Taxonomy" id="37862"/>
    <lineage>
        <taxon>Eukaryota</taxon>
        <taxon>Metazoa</taxon>
        <taxon>Ecdysozoa</taxon>
        <taxon>Nematoda</taxon>
        <taxon>Chromadorea</taxon>
        <taxon>Rhabditida</taxon>
        <taxon>Rhabditina</taxon>
        <taxon>Rhabditomorpha</taxon>
        <taxon>Strongyloidea</taxon>
        <taxon>Heterorhabditidae</taxon>
        <taxon>Heterorhabditis</taxon>
    </lineage>
</organism>
<reference evidence="2" key="1">
    <citation type="submission" date="2016-11" db="UniProtKB">
        <authorList>
            <consortium name="WormBaseParasite"/>
        </authorList>
    </citation>
    <scope>IDENTIFICATION</scope>
</reference>
<name>A0A1I7XMK9_HETBA</name>
<evidence type="ECO:0000313" key="2">
    <source>
        <dbReference type="WBParaSite" id="Hba_18972"/>
    </source>
</evidence>
<accession>A0A1I7XMK9</accession>
<dbReference type="AlphaFoldDB" id="A0A1I7XMK9"/>
<proteinExistence type="predicted"/>
<protein>
    <submittedName>
        <fullName evidence="2">Actin-related protein 5</fullName>
    </submittedName>
</protein>
<dbReference type="Proteomes" id="UP000095283">
    <property type="component" value="Unplaced"/>
</dbReference>
<sequence length="70" mass="7890">MAKTFVISFGNGSLKDRYIRPDYKARQLYCKPFCVSNHLCSVVYTVLKQVVQIGCDSRVVALPLEFNDGS</sequence>
<evidence type="ECO:0000313" key="1">
    <source>
        <dbReference type="Proteomes" id="UP000095283"/>
    </source>
</evidence>